<feature type="domain" description="Oxo-4-hydroxy-4-carboxy-5-ureidoimidazoline decarboxylase" evidence="8">
    <location>
        <begin position="185"/>
        <end position="254"/>
    </location>
</feature>
<dbReference type="NCBIfam" id="NF010372">
    <property type="entry name" value="PRK13798.1"/>
    <property type="match status" value="1"/>
</dbReference>
<evidence type="ECO:0000256" key="2">
    <source>
        <dbReference type="ARBA" id="ARBA00004754"/>
    </source>
</evidence>
<name>A0A918RS29_9ACTN</name>
<dbReference type="Gene3D" id="1.10.3330.10">
    <property type="entry name" value="Oxo-4-hydroxy-4-carboxy-5-ureidoimidazoline decarboxylase"/>
    <property type="match status" value="2"/>
</dbReference>
<dbReference type="GO" id="GO:0006144">
    <property type="term" value="P:purine nucleobase metabolic process"/>
    <property type="evidence" value="ECO:0007669"/>
    <property type="project" value="UniProtKB-KW"/>
</dbReference>
<dbReference type="InterPro" id="IPR018247">
    <property type="entry name" value="EF_Hand_1_Ca_BS"/>
</dbReference>
<dbReference type="Pfam" id="PF09349">
    <property type="entry name" value="OHCU_decarbox"/>
    <property type="match status" value="2"/>
</dbReference>
<accession>A0A918RS29</accession>
<feature type="domain" description="Oxo-4-hydroxy-4-carboxy-5-ureidoimidazoline decarboxylase" evidence="8">
    <location>
        <begin position="115"/>
        <end position="175"/>
    </location>
</feature>
<dbReference type="EC" id="4.1.1.97" evidence="3"/>
<keyword evidence="6" id="KW-0456">Lyase</keyword>
<evidence type="ECO:0000313" key="10">
    <source>
        <dbReference type="Proteomes" id="UP000623010"/>
    </source>
</evidence>
<sequence>MLSVLLTLLVLPHCANLSPIRTTPVDRWRRNSSVRVKFAHPSDTSRPFPITCRHTFHHTFHTAPCRHIHGTHPCHRSQRRGPTLPAHRNPHLPGPVALPRQSGRPAPPTPLERFNTAPADEAERTLLACLHSPRWARRVAAHRPYPDLAALLAAADEAAYDLAPADLAEALADEPPPTLPAGAYSAARTALDAAHAAYRHRFGHPFVICLDGVPPAETPDRLLASVRSRLANDPDEERQLTAEELRRLARGRLARMARGCAIRTTGQRSRGARGRADTPHPR</sequence>
<proteinExistence type="predicted"/>
<dbReference type="PANTHER" id="PTHR43466:SF1">
    <property type="entry name" value="2-OXO-4-HYDROXY-4-CARBOXY-5-UREIDOIMIDAZOLINE DECARBOXYLASE-RELATED"/>
    <property type="match status" value="1"/>
</dbReference>
<gene>
    <name evidence="9" type="ORF">GCM10010389_54490</name>
</gene>
<comment type="catalytic activity">
    <reaction evidence="1">
        <text>5-hydroxy-2-oxo-4-ureido-2,5-dihydro-1H-imidazole-5-carboxylate + H(+) = (S)-allantoin + CO2</text>
        <dbReference type="Rhea" id="RHEA:26301"/>
        <dbReference type="ChEBI" id="CHEBI:15378"/>
        <dbReference type="ChEBI" id="CHEBI:15678"/>
        <dbReference type="ChEBI" id="CHEBI:16526"/>
        <dbReference type="ChEBI" id="CHEBI:58639"/>
        <dbReference type="EC" id="4.1.1.97"/>
    </reaction>
</comment>
<dbReference type="AlphaFoldDB" id="A0A918RS29"/>
<reference evidence="9" key="1">
    <citation type="journal article" date="2014" name="Int. J. Syst. Evol. Microbiol.">
        <title>Complete genome sequence of Corynebacterium casei LMG S-19264T (=DSM 44701T), isolated from a smear-ripened cheese.</title>
        <authorList>
            <consortium name="US DOE Joint Genome Institute (JGI-PGF)"/>
            <person name="Walter F."/>
            <person name="Albersmeier A."/>
            <person name="Kalinowski J."/>
            <person name="Ruckert C."/>
        </authorList>
    </citation>
    <scope>NUCLEOTIDE SEQUENCE</scope>
    <source>
        <strain evidence="9">JCM 5016</strain>
    </source>
</reference>
<evidence type="ECO:0000256" key="4">
    <source>
        <dbReference type="ARBA" id="ARBA00022631"/>
    </source>
</evidence>
<reference evidence="9" key="2">
    <citation type="submission" date="2020-09" db="EMBL/GenBank/DDBJ databases">
        <authorList>
            <person name="Sun Q."/>
            <person name="Ohkuma M."/>
        </authorList>
    </citation>
    <scope>NUCLEOTIDE SEQUENCE</scope>
    <source>
        <strain evidence="9">JCM 5016</strain>
    </source>
</reference>
<dbReference type="SUPFAM" id="SSF158694">
    <property type="entry name" value="UraD-Like"/>
    <property type="match status" value="1"/>
</dbReference>
<evidence type="ECO:0000256" key="1">
    <source>
        <dbReference type="ARBA" id="ARBA00001163"/>
    </source>
</evidence>
<evidence type="ECO:0000313" key="9">
    <source>
        <dbReference type="EMBL" id="GHA08469.1"/>
    </source>
</evidence>
<dbReference type="InterPro" id="IPR018020">
    <property type="entry name" value="OHCU_decarboxylase"/>
</dbReference>
<keyword evidence="4" id="KW-0659">Purine metabolism</keyword>
<evidence type="ECO:0000256" key="5">
    <source>
        <dbReference type="ARBA" id="ARBA00022793"/>
    </source>
</evidence>
<feature type="region of interest" description="Disordered" evidence="7">
    <location>
        <begin position="260"/>
        <end position="282"/>
    </location>
</feature>
<comment type="caution">
    <text evidence="9">The sequence shown here is derived from an EMBL/GenBank/DDBJ whole genome shotgun (WGS) entry which is preliminary data.</text>
</comment>
<evidence type="ECO:0000256" key="6">
    <source>
        <dbReference type="ARBA" id="ARBA00023239"/>
    </source>
</evidence>
<protein>
    <recommendedName>
        <fullName evidence="3">2-oxo-4-hydroxy-4-carboxy-5-ureidoimidazoline decarboxylase</fullName>
        <ecNumber evidence="3">4.1.1.97</ecNumber>
    </recommendedName>
</protein>
<dbReference type="Proteomes" id="UP000623010">
    <property type="component" value="Unassembled WGS sequence"/>
</dbReference>
<keyword evidence="5" id="KW-0210">Decarboxylase</keyword>
<keyword evidence="10" id="KW-1185">Reference proteome</keyword>
<dbReference type="GO" id="GO:0051997">
    <property type="term" value="F:2-oxo-4-hydroxy-4-carboxy-5-ureidoimidazoline decarboxylase activity"/>
    <property type="evidence" value="ECO:0007669"/>
    <property type="project" value="UniProtKB-EC"/>
</dbReference>
<dbReference type="GO" id="GO:0019628">
    <property type="term" value="P:urate catabolic process"/>
    <property type="evidence" value="ECO:0007669"/>
    <property type="project" value="TreeGrafter"/>
</dbReference>
<dbReference type="PANTHER" id="PTHR43466">
    <property type="entry name" value="2-OXO-4-HYDROXY-4-CARBOXY-5-UREIDOIMIDAZOLINE DECARBOXYLASE-RELATED"/>
    <property type="match status" value="1"/>
</dbReference>
<organism evidence="9 10">
    <name type="scientific">Streptomyces echinoruber</name>
    <dbReference type="NCBI Taxonomy" id="68898"/>
    <lineage>
        <taxon>Bacteria</taxon>
        <taxon>Bacillati</taxon>
        <taxon>Actinomycetota</taxon>
        <taxon>Actinomycetes</taxon>
        <taxon>Kitasatosporales</taxon>
        <taxon>Streptomycetaceae</taxon>
        <taxon>Streptomyces</taxon>
    </lineage>
</organism>
<dbReference type="PROSITE" id="PS00018">
    <property type="entry name" value="EF_HAND_1"/>
    <property type="match status" value="1"/>
</dbReference>
<evidence type="ECO:0000259" key="8">
    <source>
        <dbReference type="Pfam" id="PF09349"/>
    </source>
</evidence>
<evidence type="ECO:0000256" key="7">
    <source>
        <dbReference type="SAM" id="MobiDB-lite"/>
    </source>
</evidence>
<dbReference type="InterPro" id="IPR036778">
    <property type="entry name" value="OHCU_decarboxylase_sf"/>
</dbReference>
<comment type="pathway">
    <text evidence="2">Purine metabolism; urate degradation; (S)-allantoin from urate: step 3/3.</text>
</comment>
<dbReference type="EMBL" id="BMWH01000028">
    <property type="protein sequence ID" value="GHA08469.1"/>
    <property type="molecule type" value="Genomic_DNA"/>
</dbReference>
<evidence type="ECO:0000256" key="3">
    <source>
        <dbReference type="ARBA" id="ARBA00012257"/>
    </source>
</evidence>
<feature type="region of interest" description="Disordered" evidence="7">
    <location>
        <begin position="71"/>
        <end position="113"/>
    </location>
</feature>